<name>A0A9X9PWQ4_GULGU</name>
<comment type="caution">
    <text evidence="2">The sequence shown here is derived from an EMBL/GenBank/DDBJ whole genome shotgun (WGS) entry which is preliminary data.</text>
</comment>
<reference evidence="2 3" key="1">
    <citation type="submission" date="2018-10" db="EMBL/GenBank/DDBJ databases">
        <authorList>
            <person name="Ekblom R."/>
            <person name="Jareborg N."/>
        </authorList>
    </citation>
    <scope>NUCLEOTIDE SEQUENCE [LARGE SCALE GENOMIC DNA]</scope>
    <source>
        <tissue evidence="2">Muscle</tissue>
    </source>
</reference>
<feature type="region of interest" description="Disordered" evidence="1">
    <location>
        <begin position="19"/>
        <end position="41"/>
    </location>
</feature>
<feature type="compositionally biased region" description="Pro residues" evidence="1">
    <location>
        <begin position="19"/>
        <end position="31"/>
    </location>
</feature>
<protein>
    <submittedName>
        <fullName evidence="2">Uncharacterized protein</fullName>
    </submittedName>
</protein>
<evidence type="ECO:0000313" key="3">
    <source>
        <dbReference type="Proteomes" id="UP000269945"/>
    </source>
</evidence>
<accession>A0A9X9PWQ4</accession>
<gene>
    <name evidence="2" type="ORF">BN2614_LOCUS1</name>
</gene>
<sequence>GRSRRPCACCCPGSWPSTPCPRAPRPSPSTPAPSELAKRRRGVLDIFTTTGHC</sequence>
<keyword evidence="3" id="KW-1185">Reference proteome</keyword>
<organism evidence="2 3">
    <name type="scientific">Gulo gulo</name>
    <name type="common">Wolverine</name>
    <name type="synonym">Gluton</name>
    <dbReference type="NCBI Taxonomy" id="48420"/>
    <lineage>
        <taxon>Eukaryota</taxon>
        <taxon>Metazoa</taxon>
        <taxon>Chordata</taxon>
        <taxon>Craniata</taxon>
        <taxon>Vertebrata</taxon>
        <taxon>Euteleostomi</taxon>
        <taxon>Mammalia</taxon>
        <taxon>Eutheria</taxon>
        <taxon>Laurasiatheria</taxon>
        <taxon>Carnivora</taxon>
        <taxon>Caniformia</taxon>
        <taxon>Musteloidea</taxon>
        <taxon>Mustelidae</taxon>
        <taxon>Guloninae</taxon>
        <taxon>Gulo</taxon>
    </lineage>
</organism>
<evidence type="ECO:0000256" key="1">
    <source>
        <dbReference type="SAM" id="MobiDB-lite"/>
    </source>
</evidence>
<dbReference type="EMBL" id="CYRY02005645">
    <property type="protein sequence ID" value="VCW70057.1"/>
    <property type="molecule type" value="Genomic_DNA"/>
</dbReference>
<dbReference type="Proteomes" id="UP000269945">
    <property type="component" value="Unassembled WGS sequence"/>
</dbReference>
<dbReference type="AlphaFoldDB" id="A0A9X9PWQ4"/>
<proteinExistence type="predicted"/>
<feature type="non-terminal residue" evidence="2">
    <location>
        <position position="1"/>
    </location>
</feature>
<evidence type="ECO:0000313" key="2">
    <source>
        <dbReference type="EMBL" id="VCW70057.1"/>
    </source>
</evidence>